<protein>
    <submittedName>
        <fullName evidence="3">Ig-like domain-containing protein</fullName>
    </submittedName>
</protein>
<dbReference type="SUPFAM" id="SSF89260">
    <property type="entry name" value="Collagen-binding domain"/>
    <property type="match status" value="1"/>
</dbReference>
<dbReference type="RefSeq" id="WP_380969924.1">
    <property type="nucleotide sequence ID" value="NZ_JBHTCO010000044.1"/>
</dbReference>
<reference evidence="4" key="1">
    <citation type="journal article" date="2019" name="Int. J. Syst. Evol. Microbiol.">
        <title>The Global Catalogue of Microorganisms (GCM) 10K type strain sequencing project: providing services to taxonomists for standard genome sequencing and annotation.</title>
        <authorList>
            <consortium name="The Broad Institute Genomics Platform"/>
            <consortium name="The Broad Institute Genome Sequencing Center for Infectious Disease"/>
            <person name="Wu L."/>
            <person name="Ma J."/>
        </authorList>
    </citation>
    <scope>NUCLEOTIDE SEQUENCE [LARGE SCALE GENOMIC DNA]</scope>
    <source>
        <strain evidence="4">CGMCC 1.16305</strain>
    </source>
</reference>
<dbReference type="Gene3D" id="2.60.120.380">
    <property type="match status" value="1"/>
</dbReference>
<dbReference type="Proteomes" id="UP001596505">
    <property type="component" value="Unassembled WGS sequence"/>
</dbReference>
<organism evidence="3 4">
    <name type="scientific">Scopulibacillus cellulosilyticus</name>
    <dbReference type="NCBI Taxonomy" id="2665665"/>
    <lineage>
        <taxon>Bacteria</taxon>
        <taxon>Bacillati</taxon>
        <taxon>Bacillota</taxon>
        <taxon>Bacilli</taxon>
        <taxon>Bacillales</taxon>
        <taxon>Sporolactobacillaceae</taxon>
        <taxon>Scopulibacillus</taxon>
    </lineage>
</organism>
<feature type="domain" description="Bacterial Ig" evidence="2">
    <location>
        <begin position="217"/>
        <end position="297"/>
    </location>
</feature>
<dbReference type="NCBIfam" id="NF033510">
    <property type="entry name" value="Ca_tandemer"/>
    <property type="match status" value="2"/>
</dbReference>
<feature type="chain" id="PRO_5046361046" evidence="1">
    <location>
        <begin position="27"/>
        <end position="381"/>
    </location>
</feature>
<gene>
    <name evidence="3" type="ORF">ACFQRG_21070</name>
</gene>
<dbReference type="InterPro" id="IPR013783">
    <property type="entry name" value="Ig-like_fold"/>
</dbReference>
<dbReference type="InterPro" id="IPR041498">
    <property type="entry name" value="Big_6"/>
</dbReference>
<evidence type="ECO:0000259" key="2">
    <source>
        <dbReference type="Pfam" id="PF17936"/>
    </source>
</evidence>
<accession>A0ABW2Q180</accession>
<feature type="domain" description="Bacterial Ig" evidence="2">
    <location>
        <begin position="301"/>
        <end position="375"/>
    </location>
</feature>
<dbReference type="EMBL" id="JBHTCO010000044">
    <property type="protein sequence ID" value="MFC7395403.1"/>
    <property type="molecule type" value="Genomic_DNA"/>
</dbReference>
<keyword evidence="1" id="KW-0732">Signal</keyword>
<comment type="caution">
    <text evidence="3">The sequence shown here is derived from an EMBL/GenBank/DDBJ whole genome shotgun (WGS) entry which is preliminary data.</text>
</comment>
<evidence type="ECO:0000313" key="3">
    <source>
        <dbReference type="EMBL" id="MFC7395403.1"/>
    </source>
</evidence>
<dbReference type="Pfam" id="PF17936">
    <property type="entry name" value="Big_6"/>
    <property type="match status" value="2"/>
</dbReference>
<keyword evidence="4" id="KW-1185">Reference proteome</keyword>
<evidence type="ECO:0000313" key="4">
    <source>
        <dbReference type="Proteomes" id="UP001596505"/>
    </source>
</evidence>
<proteinExistence type="predicted"/>
<feature type="signal peptide" evidence="1">
    <location>
        <begin position="1"/>
        <end position="26"/>
    </location>
</feature>
<sequence length="381" mass="41067">MNKKGILSLIGIGVLASSLSLSPAHAQTHQHKSSKAELQNQVQSKLLKPGYLSSHKINQFNSQSVLKGIQSSKDLKGKRTFNGSGNKNKNDFLTEIEPNDDFTAANTLPLDQTMVGQLLPYYDVDFYKVKVPKGTLVIGGMTNTSAIDLMYAAVEKDFKDNGNLEILDIEYQDGALFEAWKVNKAGTYYIGAYDDDGLDNTKNDLYALQAQYIDTAAPDKPAVNKVDNNDKVVTGKAEAYSTVTVKAGGKTLGSAKVSYNGAFSVKIKTQKAGTKLTVTAKDKAGNVSKAATVTVRDVVPPSKPTIYKIDDNDKVIKGKAEANAYITVKAKSRTIGTGKADSKGYYSVKIKSQKAGTNVYVYAKDKAGNVSKAAVRKVVKH</sequence>
<name>A0ABW2Q180_9BACL</name>
<dbReference type="Gene3D" id="2.60.40.10">
    <property type="entry name" value="Immunoglobulins"/>
    <property type="match status" value="2"/>
</dbReference>
<evidence type="ECO:0000256" key="1">
    <source>
        <dbReference type="SAM" id="SignalP"/>
    </source>
</evidence>